<sequence length="185" mass="21770">MAHFGQYTTGVNDFKDCKNIIIIGQLNKGQLYYENKSFCLDDSPEAIKLNEFTIDMIQQIGRKTIRNGNESNVYMMGKNDELVEHLCQYFDANIYDWVTRFYNAFNIDRNKDKTRYYAKDYILSKLNKIGDSVYKGDVKEYLINKHGVNFYTAEKVVQDKQLKNHLSIFGIEQNPNNIQQFKKLQ</sequence>
<proteinExistence type="predicted"/>
<gene>
    <name evidence="1" type="ORF">SDC9_118245</name>
</gene>
<reference evidence="1" key="1">
    <citation type="submission" date="2019-08" db="EMBL/GenBank/DDBJ databases">
        <authorList>
            <person name="Kucharzyk K."/>
            <person name="Murdoch R.W."/>
            <person name="Higgins S."/>
            <person name="Loffler F."/>
        </authorList>
    </citation>
    <scope>NUCLEOTIDE SEQUENCE</scope>
</reference>
<name>A0A645C2V8_9ZZZZ</name>
<dbReference type="AlphaFoldDB" id="A0A645C2V8"/>
<dbReference type="EMBL" id="VSSQ01024004">
    <property type="protein sequence ID" value="MPM71281.1"/>
    <property type="molecule type" value="Genomic_DNA"/>
</dbReference>
<comment type="caution">
    <text evidence="1">The sequence shown here is derived from an EMBL/GenBank/DDBJ whole genome shotgun (WGS) entry which is preliminary data.</text>
</comment>
<protein>
    <submittedName>
        <fullName evidence="1">Uncharacterized protein</fullName>
    </submittedName>
</protein>
<accession>A0A645C2V8</accession>
<organism evidence="1">
    <name type="scientific">bioreactor metagenome</name>
    <dbReference type="NCBI Taxonomy" id="1076179"/>
    <lineage>
        <taxon>unclassified sequences</taxon>
        <taxon>metagenomes</taxon>
        <taxon>ecological metagenomes</taxon>
    </lineage>
</organism>
<evidence type="ECO:0000313" key="1">
    <source>
        <dbReference type="EMBL" id="MPM71281.1"/>
    </source>
</evidence>